<gene>
    <name evidence="4" type="ORF">TSACC_21553</name>
</gene>
<dbReference type="NCBIfam" id="TIGR00377">
    <property type="entry name" value="ant_ant_sig"/>
    <property type="match status" value="1"/>
</dbReference>
<evidence type="ECO:0000256" key="2">
    <source>
        <dbReference type="RuleBase" id="RU003749"/>
    </source>
</evidence>
<dbReference type="EMBL" id="BDCO01000002">
    <property type="protein sequence ID" value="GAT33144.1"/>
    <property type="molecule type" value="Genomic_DNA"/>
</dbReference>
<proteinExistence type="inferred from homology"/>
<accession>A0A146G8A9</accession>
<dbReference type="InterPro" id="IPR036513">
    <property type="entry name" value="STAS_dom_sf"/>
</dbReference>
<dbReference type="InterPro" id="IPR003658">
    <property type="entry name" value="Anti-sigma_ant"/>
</dbReference>
<dbReference type="GO" id="GO:0043856">
    <property type="term" value="F:anti-sigma factor antagonist activity"/>
    <property type="evidence" value="ECO:0007669"/>
    <property type="project" value="InterPro"/>
</dbReference>
<dbReference type="STRING" id="690879.TSACC_21553"/>
<dbReference type="PANTHER" id="PTHR33495:SF14">
    <property type="entry name" value="ANTI-SIGMA FACTOR ANTAGONIST"/>
    <property type="match status" value="1"/>
</dbReference>
<dbReference type="InParanoid" id="A0A146G8A9"/>
<keyword evidence="5" id="KW-1185">Reference proteome</keyword>
<name>A0A146G8A9_TERSA</name>
<dbReference type="SUPFAM" id="SSF52091">
    <property type="entry name" value="SpoIIaa-like"/>
    <property type="match status" value="1"/>
</dbReference>
<protein>
    <recommendedName>
        <fullName evidence="2">Anti-sigma factor antagonist</fullName>
    </recommendedName>
</protein>
<evidence type="ECO:0000256" key="1">
    <source>
        <dbReference type="ARBA" id="ARBA00009013"/>
    </source>
</evidence>
<dbReference type="Gene3D" id="3.30.750.24">
    <property type="entry name" value="STAS domain"/>
    <property type="match status" value="1"/>
</dbReference>
<dbReference type="CDD" id="cd07043">
    <property type="entry name" value="STAS_anti-anti-sigma_factors"/>
    <property type="match status" value="1"/>
</dbReference>
<reference evidence="5" key="1">
    <citation type="journal article" date="2017" name="Genome Announc.">
        <title>Draft Genome Sequence of Terrimicrobium sacchariphilum NM-5T, a Facultative Anaerobic Soil Bacterium of the Class Spartobacteria.</title>
        <authorList>
            <person name="Qiu Y.L."/>
            <person name="Tourlousse D.M."/>
            <person name="Matsuura N."/>
            <person name="Ohashi A."/>
            <person name="Sekiguchi Y."/>
        </authorList>
    </citation>
    <scope>NUCLEOTIDE SEQUENCE [LARGE SCALE GENOMIC DNA]</scope>
    <source>
        <strain evidence="5">NM-5</strain>
    </source>
</reference>
<dbReference type="Proteomes" id="UP000076023">
    <property type="component" value="Unassembled WGS sequence"/>
</dbReference>
<comment type="similarity">
    <text evidence="1 2">Belongs to the anti-sigma-factor antagonist family.</text>
</comment>
<dbReference type="PANTHER" id="PTHR33495">
    <property type="entry name" value="ANTI-SIGMA FACTOR ANTAGONIST TM_1081-RELATED-RELATED"/>
    <property type="match status" value="1"/>
</dbReference>
<sequence>MSDLVISTEKVGSVSLLRLVGRLDAHGADLAEPAFQAVDHKTAVVIDLGGVPYLSSAGIRLFVALQKNLQSQGGKLVLAEVQPYCRDVLKVSGLDQFFTIEETVTRAFLELGEKNSVFTRPAGRFVYQHGEDRMGAIEVLGDIGNVLASRITPALMAGKKFSSKEYSIGLGALGPSDEDVLPLLGEMITIGGTMVWLPTDGNDTPDFLVPQQDSDSVLIRTGFNVSLAGEFNEYVEFEAASENGATLGEIYESLMALARERRPDFRGALGLAMRAEVGELYGCGVVKSPIAANAPENGKLITDPENYEKWFEYDQTPRLRDVSALICGIGVDQSADLSVFDSKYLNSAFYINPGNADSTGLKLHNHGVCFRPFPLGEKPWSLEREIQRIVNDGDFVDMRHLFDRTTIQWALIGVVYVEDFRPDSSQSV</sequence>
<dbReference type="AlphaFoldDB" id="A0A146G8A9"/>
<organism evidence="4 5">
    <name type="scientific">Terrimicrobium sacchariphilum</name>
    <dbReference type="NCBI Taxonomy" id="690879"/>
    <lineage>
        <taxon>Bacteria</taxon>
        <taxon>Pseudomonadati</taxon>
        <taxon>Verrucomicrobiota</taxon>
        <taxon>Terrimicrobiia</taxon>
        <taxon>Terrimicrobiales</taxon>
        <taxon>Terrimicrobiaceae</taxon>
        <taxon>Terrimicrobium</taxon>
    </lineage>
</organism>
<evidence type="ECO:0000313" key="5">
    <source>
        <dbReference type="Proteomes" id="UP000076023"/>
    </source>
</evidence>
<dbReference type="InterPro" id="IPR002645">
    <property type="entry name" value="STAS_dom"/>
</dbReference>
<comment type="caution">
    <text evidence="4">The sequence shown here is derived from an EMBL/GenBank/DDBJ whole genome shotgun (WGS) entry which is preliminary data.</text>
</comment>
<dbReference type="Pfam" id="PF01740">
    <property type="entry name" value="STAS"/>
    <property type="match status" value="1"/>
</dbReference>
<dbReference type="PROSITE" id="PS50801">
    <property type="entry name" value="STAS"/>
    <property type="match status" value="1"/>
</dbReference>
<dbReference type="RefSeq" id="WP_075078912.1">
    <property type="nucleotide sequence ID" value="NZ_BDCO01000002.1"/>
</dbReference>
<feature type="domain" description="STAS" evidence="3">
    <location>
        <begin position="4"/>
        <end position="111"/>
    </location>
</feature>
<evidence type="ECO:0000259" key="3">
    <source>
        <dbReference type="PROSITE" id="PS50801"/>
    </source>
</evidence>
<evidence type="ECO:0000313" key="4">
    <source>
        <dbReference type="EMBL" id="GAT33144.1"/>
    </source>
</evidence>